<accession>A0ABS1GK53</accession>
<name>A0ABS1GK53_9AQUI</name>
<protein>
    <recommendedName>
        <fullName evidence="3">Phage protein</fullName>
    </recommendedName>
</protein>
<proteinExistence type="predicted"/>
<keyword evidence="2" id="KW-1185">Reference proteome</keyword>
<evidence type="ECO:0000313" key="1">
    <source>
        <dbReference type="EMBL" id="MBK3333260.1"/>
    </source>
</evidence>
<sequence>MEQVKQITVVIDGDITDYDEETATDILMEKFEEKGYIPTDRPVVVRVGKVSSIRAVEKESQEEVEIYAVAQVLNKNGSKKTVISGRVV</sequence>
<gene>
    <name evidence="1" type="ORF">GWK41_09275</name>
</gene>
<evidence type="ECO:0008006" key="3">
    <source>
        <dbReference type="Google" id="ProtNLM"/>
    </source>
</evidence>
<evidence type="ECO:0000313" key="2">
    <source>
        <dbReference type="Proteomes" id="UP000772812"/>
    </source>
</evidence>
<organism evidence="1 2">
    <name type="scientific">Persephonella atlantica</name>
    <dbReference type="NCBI Taxonomy" id="2699429"/>
    <lineage>
        <taxon>Bacteria</taxon>
        <taxon>Pseudomonadati</taxon>
        <taxon>Aquificota</taxon>
        <taxon>Aquificia</taxon>
        <taxon>Aquificales</taxon>
        <taxon>Hydrogenothermaceae</taxon>
        <taxon>Persephonella</taxon>
    </lineage>
</organism>
<dbReference type="Proteomes" id="UP000772812">
    <property type="component" value="Unassembled WGS sequence"/>
</dbReference>
<dbReference type="RefSeq" id="WP_200674782.1">
    <property type="nucleotide sequence ID" value="NZ_JAACYA010000002.1"/>
</dbReference>
<reference evidence="1 2" key="1">
    <citation type="journal article" date="2021" name="Syst. Appl. Microbiol.">
        <title>Persephonella atlantica sp. nov.: How to adapt to physico-chemical gradients in high temperature hydrothermal habitats.</title>
        <authorList>
            <person name="Francois D.X."/>
            <person name="Godfroy A."/>
            <person name="Mathien C."/>
            <person name="Aube J."/>
            <person name="Cathalot C."/>
            <person name="Lesongeur F."/>
            <person name="L'Haridon S."/>
            <person name="Philippon X."/>
            <person name="Roussel E.G."/>
        </authorList>
    </citation>
    <scope>NUCLEOTIDE SEQUENCE [LARGE SCALE GENOMIC DNA]</scope>
    <source>
        <strain evidence="1 2">MO1340</strain>
    </source>
</reference>
<dbReference type="EMBL" id="JAACYA010000002">
    <property type="protein sequence ID" value="MBK3333260.1"/>
    <property type="molecule type" value="Genomic_DNA"/>
</dbReference>
<comment type="caution">
    <text evidence="1">The sequence shown here is derived from an EMBL/GenBank/DDBJ whole genome shotgun (WGS) entry which is preliminary data.</text>
</comment>